<keyword evidence="3" id="KW-1133">Transmembrane helix</keyword>
<gene>
    <name evidence="5" type="ORF">GCM10009809_28520</name>
</gene>
<dbReference type="Pfam" id="PF03816">
    <property type="entry name" value="LytR_cpsA_psr"/>
    <property type="match status" value="1"/>
</dbReference>
<comment type="caution">
    <text evidence="5">The sequence shown here is derived from an EMBL/GenBank/DDBJ whole genome shotgun (WGS) entry which is preliminary data.</text>
</comment>
<dbReference type="InterPro" id="IPR050922">
    <property type="entry name" value="LytR/CpsA/Psr_CW_biosynth"/>
</dbReference>
<keyword evidence="6" id="KW-1185">Reference proteome</keyword>
<evidence type="ECO:0000256" key="2">
    <source>
        <dbReference type="SAM" id="MobiDB-lite"/>
    </source>
</evidence>
<feature type="transmembrane region" description="Helical" evidence="3">
    <location>
        <begin position="33"/>
        <end position="54"/>
    </location>
</feature>
<sequence length="362" mass="39621">MSRPASEPQPATTSGPSPRRHARDESHGTRRAVAVLGVLVLLLAAGGFGAAWWFQNRLDSNIERLGDPFAGLDNRPDAAPENPDEKHEAVNLLVLGSDSRISAGDPSQWEAGAQRTDAIMLVHLPANRESAQVVSIPRDSWVDIPGYGEAKINAAFSYGGPALMIDTVEQLTGVHVDHFVVTDFESFTSMTDALGGVRIRVPQDIGDGDEVFFSAGVHMMSGEEALTYARQRHGLNNGDFGRVQRQQNWMRAILAKVNNNRNDVRMMSDFFTTVSESVAADENFTIDRMRNLYMSARGLSTNEVTFMTAPYSGTGRSDDGQSIVVIDRDRFDPLMKAISKDKAASYVNKHAEELEVLPATVQ</sequence>
<accession>A0ABP4VLT4</accession>
<protein>
    <submittedName>
        <fullName evidence="5">LCP family protein</fullName>
    </submittedName>
</protein>
<comment type="similarity">
    <text evidence="1">Belongs to the LytR/CpsA/Psr (LCP) family.</text>
</comment>
<dbReference type="PANTHER" id="PTHR33392">
    <property type="entry name" value="POLYISOPRENYL-TEICHOIC ACID--PEPTIDOGLYCAN TEICHOIC ACID TRANSFERASE TAGU"/>
    <property type="match status" value="1"/>
</dbReference>
<proteinExistence type="inferred from homology"/>
<dbReference type="NCBIfam" id="TIGR00350">
    <property type="entry name" value="lytR_cpsA_psr"/>
    <property type="match status" value="1"/>
</dbReference>
<evidence type="ECO:0000256" key="1">
    <source>
        <dbReference type="ARBA" id="ARBA00006068"/>
    </source>
</evidence>
<evidence type="ECO:0000256" key="3">
    <source>
        <dbReference type="SAM" id="Phobius"/>
    </source>
</evidence>
<dbReference type="EMBL" id="BAAAPM010000005">
    <property type="protein sequence ID" value="GAA1731315.1"/>
    <property type="molecule type" value="Genomic_DNA"/>
</dbReference>
<dbReference type="PANTHER" id="PTHR33392:SF6">
    <property type="entry name" value="POLYISOPRENYL-TEICHOIC ACID--PEPTIDOGLYCAN TEICHOIC ACID TRANSFERASE TAGU"/>
    <property type="match status" value="1"/>
</dbReference>
<reference evidence="6" key="1">
    <citation type="journal article" date="2019" name="Int. J. Syst. Evol. Microbiol.">
        <title>The Global Catalogue of Microorganisms (GCM) 10K type strain sequencing project: providing services to taxonomists for standard genome sequencing and annotation.</title>
        <authorList>
            <consortium name="The Broad Institute Genomics Platform"/>
            <consortium name="The Broad Institute Genome Sequencing Center for Infectious Disease"/>
            <person name="Wu L."/>
            <person name="Ma J."/>
        </authorList>
    </citation>
    <scope>NUCLEOTIDE SEQUENCE [LARGE SCALE GENOMIC DNA]</scope>
    <source>
        <strain evidence="6">JCM 15589</strain>
    </source>
</reference>
<evidence type="ECO:0000313" key="5">
    <source>
        <dbReference type="EMBL" id="GAA1731315.1"/>
    </source>
</evidence>
<dbReference type="InterPro" id="IPR004474">
    <property type="entry name" value="LytR_CpsA_psr"/>
</dbReference>
<dbReference type="Gene3D" id="3.40.630.190">
    <property type="entry name" value="LCP protein"/>
    <property type="match status" value="1"/>
</dbReference>
<name>A0ABP4VLT4_9MICO</name>
<organism evidence="5 6">
    <name type="scientific">Isoptericola hypogeus</name>
    <dbReference type="NCBI Taxonomy" id="300179"/>
    <lineage>
        <taxon>Bacteria</taxon>
        <taxon>Bacillati</taxon>
        <taxon>Actinomycetota</taxon>
        <taxon>Actinomycetes</taxon>
        <taxon>Micrococcales</taxon>
        <taxon>Promicromonosporaceae</taxon>
        <taxon>Isoptericola</taxon>
    </lineage>
</organism>
<dbReference type="RefSeq" id="WP_344249114.1">
    <property type="nucleotide sequence ID" value="NZ_BAAAPM010000005.1"/>
</dbReference>
<feature type="domain" description="Cell envelope-related transcriptional attenuator" evidence="4">
    <location>
        <begin position="115"/>
        <end position="258"/>
    </location>
</feature>
<dbReference type="Proteomes" id="UP001501138">
    <property type="component" value="Unassembled WGS sequence"/>
</dbReference>
<feature type="region of interest" description="Disordered" evidence="2">
    <location>
        <begin position="1"/>
        <end position="28"/>
    </location>
</feature>
<evidence type="ECO:0000313" key="6">
    <source>
        <dbReference type="Proteomes" id="UP001501138"/>
    </source>
</evidence>
<keyword evidence="3" id="KW-0812">Transmembrane</keyword>
<keyword evidence="3" id="KW-0472">Membrane</keyword>
<evidence type="ECO:0000259" key="4">
    <source>
        <dbReference type="Pfam" id="PF03816"/>
    </source>
</evidence>